<dbReference type="Gene3D" id="3.40.525.10">
    <property type="entry name" value="CRAL-TRIO lipid binding domain"/>
    <property type="match status" value="1"/>
</dbReference>
<gene>
    <name evidence="1" type="ORF">BCR33DRAFT_711704</name>
</gene>
<name>A0A1Y2CZC7_9FUNG</name>
<evidence type="ECO:0000313" key="2">
    <source>
        <dbReference type="Proteomes" id="UP000193642"/>
    </source>
</evidence>
<dbReference type="InterPro" id="IPR036865">
    <property type="entry name" value="CRAL-TRIO_dom_sf"/>
</dbReference>
<protein>
    <recommendedName>
        <fullName evidence="3">CRAL/TRIO N-terminal domain-containing protein</fullName>
    </recommendedName>
</protein>
<dbReference type="EMBL" id="MCGO01000003">
    <property type="protein sequence ID" value="ORY52379.1"/>
    <property type="molecule type" value="Genomic_DNA"/>
</dbReference>
<keyword evidence="2" id="KW-1185">Reference proteome</keyword>
<organism evidence="1 2">
    <name type="scientific">Rhizoclosmatium globosum</name>
    <dbReference type="NCBI Taxonomy" id="329046"/>
    <lineage>
        <taxon>Eukaryota</taxon>
        <taxon>Fungi</taxon>
        <taxon>Fungi incertae sedis</taxon>
        <taxon>Chytridiomycota</taxon>
        <taxon>Chytridiomycota incertae sedis</taxon>
        <taxon>Chytridiomycetes</taxon>
        <taxon>Chytridiales</taxon>
        <taxon>Chytriomycetaceae</taxon>
        <taxon>Rhizoclosmatium</taxon>
    </lineage>
</organism>
<dbReference type="OrthoDB" id="2163795at2759"/>
<dbReference type="SUPFAM" id="SSF46938">
    <property type="entry name" value="CRAL/TRIO N-terminal domain"/>
    <property type="match status" value="1"/>
</dbReference>
<reference evidence="1 2" key="1">
    <citation type="submission" date="2016-07" db="EMBL/GenBank/DDBJ databases">
        <title>Pervasive Adenine N6-methylation of Active Genes in Fungi.</title>
        <authorList>
            <consortium name="DOE Joint Genome Institute"/>
            <person name="Mondo S.J."/>
            <person name="Dannebaum R.O."/>
            <person name="Kuo R.C."/>
            <person name="Labutti K."/>
            <person name="Haridas S."/>
            <person name="Kuo A."/>
            <person name="Salamov A."/>
            <person name="Ahrendt S.R."/>
            <person name="Lipzen A."/>
            <person name="Sullivan W."/>
            <person name="Andreopoulos W.B."/>
            <person name="Clum A."/>
            <person name="Lindquist E."/>
            <person name="Daum C."/>
            <person name="Ramamoorthy G.K."/>
            <person name="Gryganskyi A."/>
            <person name="Culley D."/>
            <person name="Magnuson J.K."/>
            <person name="James T.Y."/>
            <person name="O'Malley M.A."/>
            <person name="Stajich J.E."/>
            <person name="Spatafora J.W."/>
            <person name="Visel A."/>
            <person name="Grigoriev I.V."/>
        </authorList>
    </citation>
    <scope>NUCLEOTIDE SEQUENCE [LARGE SCALE GENOMIC DNA]</scope>
    <source>
        <strain evidence="1 2">JEL800</strain>
    </source>
</reference>
<dbReference type="InterPro" id="IPR036273">
    <property type="entry name" value="CRAL/TRIO_N_dom_sf"/>
</dbReference>
<dbReference type="Proteomes" id="UP000193642">
    <property type="component" value="Unassembled WGS sequence"/>
</dbReference>
<sequence>MTPDQQKRIDDLRAEVPSLISSLRNVTPEESQWLHQWASEERLTEFLEISEWDSWAASFKLKQTLQWRKEFGLQTKMTPAVRGLDYAC</sequence>
<proteinExistence type="predicted"/>
<evidence type="ECO:0008006" key="3">
    <source>
        <dbReference type="Google" id="ProtNLM"/>
    </source>
</evidence>
<evidence type="ECO:0000313" key="1">
    <source>
        <dbReference type="EMBL" id="ORY52379.1"/>
    </source>
</evidence>
<accession>A0A1Y2CZC7</accession>
<comment type="caution">
    <text evidence="1">The sequence shown here is derived from an EMBL/GenBank/DDBJ whole genome shotgun (WGS) entry which is preliminary data.</text>
</comment>
<dbReference type="AlphaFoldDB" id="A0A1Y2CZC7"/>